<feature type="transmembrane region" description="Helical" evidence="1">
    <location>
        <begin position="198"/>
        <end position="216"/>
    </location>
</feature>
<reference evidence="2 3" key="1">
    <citation type="submission" date="2019-08" db="EMBL/GenBank/DDBJ databases">
        <title>In-depth cultivation of the pig gut microbiome towards novel bacterial diversity and tailored functional studies.</title>
        <authorList>
            <person name="Wylensek D."/>
            <person name="Hitch T.C.A."/>
            <person name="Clavel T."/>
        </authorList>
    </citation>
    <scope>NUCLEOTIDE SEQUENCE [LARGE SCALE GENOMIC DNA]</scope>
    <source>
        <strain evidence="2 3">BBE-744-WT-12</strain>
    </source>
</reference>
<evidence type="ECO:0000313" key="3">
    <source>
        <dbReference type="Proteomes" id="UP000435649"/>
    </source>
</evidence>
<evidence type="ECO:0000313" key="2">
    <source>
        <dbReference type="EMBL" id="MST96979.1"/>
    </source>
</evidence>
<organism evidence="2 3">
    <name type="scientific">Victivallis lenta</name>
    <dbReference type="NCBI Taxonomy" id="2606640"/>
    <lineage>
        <taxon>Bacteria</taxon>
        <taxon>Pseudomonadati</taxon>
        <taxon>Lentisphaerota</taxon>
        <taxon>Lentisphaeria</taxon>
        <taxon>Victivallales</taxon>
        <taxon>Victivallaceae</taxon>
        <taxon>Victivallis</taxon>
    </lineage>
</organism>
<feature type="transmembrane region" description="Helical" evidence="1">
    <location>
        <begin position="237"/>
        <end position="257"/>
    </location>
</feature>
<keyword evidence="1" id="KW-0812">Transmembrane</keyword>
<protein>
    <submittedName>
        <fullName evidence="2">Uncharacterized protein</fullName>
    </submittedName>
</protein>
<accession>A0A844G3L4</accession>
<keyword evidence="1" id="KW-0472">Membrane</keyword>
<dbReference type="EMBL" id="VUNS01000006">
    <property type="protein sequence ID" value="MST96979.1"/>
    <property type="molecule type" value="Genomic_DNA"/>
</dbReference>
<dbReference type="AlphaFoldDB" id="A0A844G3L4"/>
<gene>
    <name evidence="2" type="ORF">FYJ85_07960</name>
</gene>
<keyword evidence="3" id="KW-1185">Reference proteome</keyword>
<dbReference type="Proteomes" id="UP000435649">
    <property type="component" value="Unassembled WGS sequence"/>
</dbReference>
<feature type="transmembrane region" description="Helical" evidence="1">
    <location>
        <begin position="143"/>
        <end position="163"/>
    </location>
</feature>
<feature type="transmembrane region" description="Helical" evidence="1">
    <location>
        <begin position="102"/>
        <end position="123"/>
    </location>
</feature>
<feature type="transmembrane region" description="Helical" evidence="1">
    <location>
        <begin position="175"/>
        <end position="192"/>
    </location>
</feature>
<feature type="transmembrane region" description="Helical" evidence="1">
    <location>
        <begin position="15"/>
        <end position="36"/>
    </location>
</feature>
<sequence>MLEELNHVLMLWEILSFYLPAVAAGVIVVVTLLLVCRDRRRRSLALEAPPESRRIAALAESGLVSPEEARRLLAECNALPEVRETAPVPDLPLRLVSAFGRIFGVMKLVLYLGRIGALGILRLMAQSSNYVRGIDAELEDGRLFFALSAFLVLVSVLELAASVRLLRGSLAARNLLVFCWIADFALLMTAYAGYDSLYYALPAAACGIYSLHVLVFRRDAVRRIAARGPEPGRGAKSAVAGIAAAALLFGIFGLPLLNPGLEGMKPVMSLVSTGIGGPAQIRCQKILLIAGTPDAETAEFCSLLAPLLTADAGIPCEIRRFDGPVPLDDHLRELPFMVSRVKCLPGLGGGWSGVSLISPGRGANVTETLGKLLARVRQPIAFRVELLDGRTSAGLNFHGLAVEEGCLSFDGTFVAASGPGARNLSLRNAAPRAARAMRILWEAQREKPTVRLPAAALPEPLPFEPESLPEDFRLCYRGRSIHYGLFAVYRFPAGEPGRDEERVTAFLRPLGFEKEPHSWYDGTLQYRRKDGSAVLLSLRHPVRFRELGTVAEFNQMTVMLRAPRTEWNAAESAAFRARLLADDPRSFANANGLRLLEGDELVAAFDRAVGPELSLEEKLLIFDSVGEAEPQKTLAGRGDALYAEILDGLAAEFNTERFICDLDRLLDIVRGQPERREALERRFPGVFHRVALPEKPDAGGARSSELVIEPGRLAPVHVILETEVPGGGPALEFAFSLVRQSNGRYALRAGSVCRNGITSGKLAEEHYWTLKRESAAGEGRWMTGSSGCGLRRASGGMREPGTLFCGMTVDPGPDRFRFHIVYTDKAEEEE</sequence>
<proteinExistence type="predicted"/>
<keyword evidence="1" id="KW-1133">Transmembrane helix</keyword>
<dbReference type="RefSeq" id="WP_154417776.1">
    <property type="nucleotide sequence ID" value="NZ_VUNS01000006.1"/>
</dbReference>
<name>A0A844G3L4_9BACT</name>
<comment type="caution">
    <text evidence="2">The sequence shown here is derived from an EMBL/GenBank/DDBJ whole genome shotgun (WGS) entry which is preliminary data.</text>
</comment>
<evidence type="ECO:0000256" key="1">
    <source>
        <dbReference type="SAM" id="Phobius"/>
    </source>
</evidence>